<feature type="compositionally biased region" description="Basic residues" evidence="1">
    <location>
        <begin position="31"/>
        <end position="43"/>
    </location>
</feature>
<protein>
    <submittedName>
        <fullName evidence="2">Uncharacterized protein</fullName>
    </submittedName>
</protein>
<sequence length="107" mass="11268">MEMIAHSYISDSAPETMFDDVDGFPKDVPKKGRTSKGGRKSTRGRGFGGISKASTGGRHGGIGSRHGGIGRGHGRLGGGRHGGGRQKPRAKRQKITKGRGKRTTSKL</sequence>
<feature type="region of interest" description="Disordered" evidence="1">
    <location>
        <begin position="1"/>
        <end position="107"/>
    </location>
</feature>
<evidence type="ECO:0000256" key="1">
    <source>
        <dbReference type="SAM" id="MobiDB-lite"/>
    </source>
</evidence>
<keyword evidence="3" id="KW-1185">Reference proteome</keyword>
<organism evidence="2 3">
    <name type="scientific">Ceratodon purpureus</name>
    <name type="common">Fire moss</name>
    <name type="synonym">Dicranum purpureum</name>
    <dbReference type="NCBI Taxonomy" id="3225"/>
    <lineage>
        <taxon>Eukaryota</taxon>
        <taxon>Viridiplantae</taxon>
        <taxon>Streptophyta</taxon>
        <taxon>Embryophyta</taxon>
        <taxon>Bryophyta</taxon>
        <taxon>Bryophytina</taxon>
        <taxon>Bryopsida</taxon>
        <taxon>Dicranidae</taxon>
        <taxon>Pseudoditrichales</taxon>
        <taxon>Ditrichaceae</taxon>
        <taxon>Ceratodon</taxon>
    </lineage>
</organism>
<comment type="caution">
    <text evidence="2">The sequence shown here is derived from an EMBL/GenBank/DDBJ whole genome shotgun (WGS) entry which is preliminary data.</text>
</comment>
<reference evidence="2" key="1">
    <citation type="submission" date="2020-06" db="EMBL/GenBank/DDBJ databases">
        <title>WGS assembly of Ceratodon purpureus strain R40.</title>
        <authorList>
            <person name="Carey S.B."/>
            <person name="Jenkins J."/>
            <person name="Shu S."/>
            <person name="Lovell J.T."/>
            <person name="Sreedasyam A."/>
            <person name="Maumus F."/>
            <person name="Tiley G.P."/>
            <person name="Fernandez-Pozo N."/>
            <person name="Barry K."/>
            <person name="Chen C."/>
            <person name="Wang M."/>
            <person name="Lipzen A."/>
            <person name="Daum C."/>
            <person name="Saski C.A."/>
            <person name="Payton A.C."/>
            <person name="Mcbreen J.C."/>
            <person name="Conrad R.E."/>
            <person name="Kollar L.M."/>
            <person name="Olsson S."/>
            <person name="Huttunen S."/>
            <person name="Landis J.B."/>
            <person name="Wickett N.J."/>
            <person name="Johnson M.G."/>
            <person name="Rensing S.A."/>
            <person name="Grimwood J."/>
            <person name="Schmutz J."/>
            <person name="Mcdaniel S.F."/>
        </authorList>
    </citation>
    <scope>NUCLEOTIDE SEQUENCE</scope>
    <source>
        <strain evidence="2">R40</strain>
    </source>
</reference>
<dbReference type="EMBL" id="CM026424">
    <property type="protein sequence ID" value="KAG0581397.1"/>
    <property type="molecule type" value="Genomic_DNA"/>
</dbReference>
<dbReference type="AlphaFoldDB" id="A0A8T0IEW3"/>
<dbReference type="Proteomes" id="UP000822688">
    <property type="component" value="Chromosome 4"/>
</dbReference>
<gene>
    <name evidence="2" type="ORF">KC19_4G248200</name>
</gene>
<proteinExistence type="predicted"/>
<name>A0A8T0IEW3_CERPU</name>
<feature type="compositionally biased region" description="Gly residues" evidence="1">
    <location>
        <begin position="57"/>
        <end position="81"/>
    </location>
</feature>
<accession>A0A8T0IEW3</accession>
<evidence type="ECO:0000313" key="3">
    <source>
        <dbReference type="Proteomes" id="UP000822688"/>
    </source>
</evidence>
<feature type="compositionally biased region" description="Basic residues" evidence="1">
    <location>
        <begin position="82"/>
        <end position="107"/>
    </location>
</feature>
<evidence type="ECO:0000313" key="2">
    <source>
        <dbReference type="EMBL" id="KAG0581397.1"/>
    </source>
</evidence>